<comment type="subcellular location">
    <subcellularLocation>
        <location evidence="1">Membrane</location>
        <topology evidence="1">Multi-pass membrane protein</topology>
    </subcellularLocation>
</comment>
<evidence type="ECO:0000256" key="1">
    <source>
        <dbReference type="ARBA" id="ARBA00004141"/>
    </source>
</evidence>
<dbReference type="AlphaFoldDB" id="A0A1M3L0A8"/>
<comment type="caution">
    <text evidence="6">The sequence shown here is derived from an EMBL/GenBank/DDBJ whole genome shotgun (WGS) entry which is preliminary data.</text>
</comment>
<evidence type="ECO:0000313" key="7">
    <source>
        <dbReference type="Proteomes" id="UP000184233"/>
    </source>
</evidence>
<dbReference type="EMBL" id="MKVH01000019">
    <property type="protein sequence ID" value="OJX58268.1"/>
    <property type="molecule type" value="Genomic_DNA"/>
</dbReference>
<feature type="transmembrane region" description="Helical" evidence="5">
    <location>
        <begin position="59"/>
        <end position="79"/>
    </location>
</feature>
<keyword evidence="3 5" id="KW-1133">Transmembrane helix</keyword>
<reference evidence="6 7" key="1">
    <citation type="submission" date="2016-09" db="EMBL/GenBank/DDBJ databases">
        <title>Genome-resolved meta-omics ties microbial dynamics to process performance in biotechnology for thiocyanate degradation.</title>
        <authorList>
            <person name="Kantor R.S."/>
            <person name="Huddy R.J."/>
            <person name="Iyer R."/>
            <person name="Thomas B.C."/>
            <person name="Brown C.T."/>
            <person name="Anantharaman K."/>
            <person name="Tringe S."/>
            <person name="Hettich R.L."/>
            <person name="Harrison S.T."/>
            <person name="Banfield J.F."/>
        </authorList>
    </citation>
    <scope>NUCLEOTIDE SEQUENCE [LARGE SCALE GENOMIC DNA]</scope>
    <source>
        <strain evidence="6">59-99</strain>
    </source>
</reference>
<proteinExistence type="predicted"/>
<name>A0A1M3L0A8_9BACT</name>
<accession>A0A1M3L0A8</accession>
<organism evidence="6 7">
    <name type="scientific">Candidatus Kapaibacterium thiocyanatum</name>
    <dbReference type="NCBI Taxonomy" id="1895771"/>
    <lineage>
        <taxon>Bacteria</taxon>
        <taxon>Pseudomonadati</taxon>
        <taxon>Candidatus Kapaibacteriota</taxon>
        <taxon>Candidatus Kapaibacteriia</taxon>
        <taxon>Candidatus Kapaibacteriales</taxon>
        <taxon>Candidatus Kapaibacteriaceae</taxon>
        <taxon>Candidatus Kapaibacterium</taxon>
    </lineage>
</organism>
<evidence type="ECO:0000256" key="2">
    <source>
        <dbReference type="ARBA" id="ARBA00022692"/>
    </source>
</evidence>
<evidence type="ECO:0000256" key="4">
    <source>
        <dbReference type="ARBA" id="ARBA00023136"/>
    </source>
</evidence>
<evidence type="ECO:0000256" key="5">
    <source>
        <dbReference type="SAM" id="Phobius"/>
    </source>
</evidence>
<keyword evidence="2 5" id="KW-0812">Transmembrane</keyword>
<dbReference type="InterPro" id="IPR032808">
    <property type="entry name" value="DoxX"/>
</dbReference>
<evidence type="ECO:0000256" key="3">
    <source>
        <dbReference type="ARBA" id="ARBA00022989"/>
    </source>
</evidence>
<evidence type="ECO:0000313" key="6">
    <source>
        <dbReference type="EMBL" id="OJX58268.1"/>
    </source>
</evidence>
<feature type="transmembrane region" description="Helical" evidence="5">
    <location>
        <begin position="35"/>
        <end position="52"/>
    </location>
</feature>
<dbReference type="STRING" id="1895771.BGO89_03295"/>
<dbReference type="GO" id="GO:0016020">
    <property type="term" value="C:membrane"/>
    <property type="evidence" value="ECO:0007669"/>
    <property type="project" value="UniProtKB-SubCell"/>
</dbReference>
<gene>
    <name evidence="6" type="ORF">BGO89_03295</name>
</gene>
<sequence length="117" mass="12313">MGRVFFMIPFLVFGIMHLMAGEQMAGMVPIPGGVIWIYITGIAQIAAAISILTGKQTRLACILLALLMLIYVVTMHIPGMMHAANQAASQASMSAALKDLGLAGGALILAYVHSNKA</sequence>
<protein>
    <submittedName>
        <fullName evidence="6">DoxX family protein</fullName>
    </submittedName>
</protein>
<keyword evidence="4 5" id="KW-0472">Membrane</keyword>
<feature type="transmembrane region" description="Helical" evidence="5">
    <location>
        <begin position="91"/>
        <end position="112"/>
    </location>
</feature>
<dbReference type="Pfam" id="PF07681">
    <property type="entry name" value="DoxX"/>
    <property type="match status" value="1"/>
</dbReference>
<dbReference type="Proteomes" id="UP000184233">
    <property type="component" value="Unassembled WGS sequence"/>
</dbReference>